<feature type="transmembrane region" description="Helical" evidence="8">
    <location>
        <begin position="200"/>
        <end position="222"/>
    </location>
</feature>
<evidence type="ECO:0000256" key="2">
    <source>
        <dbReference type="ARBA" id="ARBA00004429"/>
    </source>
</evidence>
<dbReference type="InterPro" id="IPR050375">
    <property type="entry name" value="MFS_TsgA-like"/>
</dbReference>
<organism evidence="9 10">
    <name type="scientific">Rhizosphaericola mali</name>
    <dbReference type="NCBI Taxonomy" id="2545455"/>
    <lineage>
        <taxon>Bacteria</taxon>
        <taxon>Pseudomonadati</taxon>
        <taxon>Bacteroidota</taxon>
        <taxon>Chitinophagia</taxon>
        <taxon>Chitinophagales</taxon>
        <taxon>Chitinophagaceae</taxon>
        <taxon>Rhizosphaericola</taxon>
    </lineage>
</organism>
<evidence type="ECO:0000256" key="5">
    <source>
        <dbReference type="ARBA" id="ARBA00022692"/>
    </source>
</evidence>
<dbReference type="RefSeq" id="WP_131328381.1">
    <property type="nucleotide sequence ID" value="NZ_CP044016.1"/>
</dbReference>
<protein>
    <submittedName>
        <fullName evidence="9">Sugar MFS transporter</fullName>
    </submittedName>
</protein>
<comment type="similarity">
    <text evidence="3">Belongs to the major facilitator superfamily. FHS transporter (TC 2.A.1.7) family.</text>
</comment>
<dbReference type="EMBL" id="CP044016">
    <property type="protein sequence ID" value="QES87504.1"/>
    <property type="molecule type" value="Genomic_DNA"/>
</dbReference>
<dbReference type="Proteomes" id="UP000292424">
    <property type="component" value="Chromosome"/>
</dbReference>
<evidence type="ECO:0000256" key="4">
    <source>
        <dbReference type="ARBA" id="ARBA00022475"/>
    </source>
</evidence>
<feature type="transmembrane region" description="Helical" evidence="8">
    <location>
        <begin position="115"/>
        <end position="132"/>
    </location>
</feature>
<dbReference type="InterPro" id="IPR011701">
    <property type="entry name" value="MFS"/>
</dbReference>
<keyword evidence="7 8" id="KW-0472">Membrane</keyword>
<dbReference type="InterPro" id="IPR005964">
    <property type="entry name" value="Glc/Gal_transptr_bac"/>
</dbReference>
<keyword evidence="10" id="KW-1185">Reference proteome</keyword>
<keyword evidence="4" id="KW-1003">Cell membrane</keyword>
<feature type="transmembrane region" description="Helical" evidence="8">
    <location>
        <begin position="91"/>
        <end position="109"/>
    </location>
</feature>
<feature type="transmembrane region" description="Helical" evidence="8">
    <location>
        <begin position="253"/>
        <end position="272"/>
    </location>
</feature>
<feature type="transmembrane region" description="Helical" evidence="8">
    <location>
        <begin position="382"/>
        <end position="401"/>
    </location>
</feature>
<name>A0A5P2FVH9_9BACT</name>
<sequence length="440" mass="47541">MPSVSSTPSSVENTSENGTKNYLIPTIIIGIIFFALGFITWVNSTLIPYLQNACDLTPKEAVLVTFASYISFAVMAFPSSWVLSKIGFKNGMVLGLLIMALGSVIFIPAAHSRTFGLFLSGIFTIGIGMALLQTAVNPYITILGPIKSAAKRISIMGLFNKCAGALAPLVMGAILLKDMGKFQNLDKVAPDVKSKLLDELAGRIVGPYIFIAIAFAIVAIAIKFSKLPDIKNEVGESLKQMEDDFNPKKEKNIFSYTYLWLGFIALFLYVGVEVMAGDMIQIYGNQGLGYSLDVAKNFTAYTMAGMIIGYVSGIVLIPKYISQQKALRISAIAGIILSLGIIFLPRQYSIACVALLGLANAQMWPAIWPLSIHGLGKFLKTGSGLLVIGIAGGAIIPKLWANISESIGSMQKGFWILVPCYAFILFFALKGHKIGRTEEE</sequence>
<dbReference type="SUPFAM" id="SSF103473">
    <property type="entry name" value="MFS general substrate transporter"/>
    <property type="match status" value="1"/>
</dbReference>
<evidence type="ECO:0000313" key="10">
    <source>
        <dbReference type="Proteomes" id="UP000292424"/>
    </source>
</evidence>
<comment type="subcellular location">
    <subcellularLocation>
        <location evidence="2">Cell inner membrane</location>
        <topology evidence="2">Multi-pass membrane protein</topology>
    </subcellularLocation>
</comment>
<keyword evidence="6 8" id="KW-1133">Transmembrane helix</keyword>
<dbReference type="PANTHER" id="PTHR43702:SF12">
    <property type="entry name" value="N-ACETYL GLUCOSAMINE TRANSPORTER NAGP"/>
    <property type="match status" value="1"/>
</dbReference>
<gene>
    <name evidence="9" type="ORF">E0W69_002100</name>
</gene>
<keyword evidence="5 8" id="KW-0812">Transmembrane</keyword>
<evidence type="ECO:0000256" key="3">
    <source>
        <dbReference type="ARBA" id="ARBA00009120"/>
    </source>
</evidence>
<feature type="transmembrane region" description="Helical" evidence="8">
    <location>
        <begin position="413"/>
        <end position="429"/>
    </location>
</feature>
<dbReference type="PANTHER" id="PTHR43702">
    <property type="entry name" value="L-FUCOSE-PROTON SYMPORTER"/>
    <property type="match status" value="1"/>
</dbReference>
<dbReference type="AlphaFoldDB" id="A0A5P2FVH9"/>
<feature type="transmembrane region" description="Helical" evidence="8">
    <location>
        <begin position="326"/>
        <end position="344"/>
    </location>
</feature>
<dbReference type="GO" id="GO:0005886">
    <property type="term" value="C:plasma membrane"/>
    <property type="evidence" value="ECO:0007669"/>
    <property type="project" value="UniProtKB-SubCell"/>
</dbReference>
<evidence type="ECO:0000256" key="6">
    <source>
        <dbReference type="ARBA" id="ARBA00022989"/>
    </source>
</evidence>
<dbReference type="GO" id="GO:1904659">
    <property type="term" value="P:D-glucose transmembrane transport"/>
    <property type="evidence" value="ECO:0007669"/>
    <property type="project" value="InterPro"/>
</dbReference>
<evidence type="ECO:0000256" key="8">
    <source>
        <dbReference type="SAM" id="Phobius"/>
    </source>
</evidence>
<dbReference type="KEGG" id="arac:E0W69_002100"/>
<feature type="transmembrane region" description="Helical" evidence="8">
    <location>
        <begin position="153"/>
        <end position="176"/>
    </location>
</feature>
<evidence type="ECO:0000256" key="1">
    <source>
        <dbReference type="ARBA" id="ARBA00003321"/>
    </source>
</evidence>
<reference evidence="9 10" key="1">
    <citation type="submission" date="2019-09" db="EMBL/GenBank/DDBJ databases">
        <title>Complete genome sequence of Arachidicoccus sp. B3-10 isolated from apple orchard soil.</title>
        <authorList>
            <person name="Kim H.S."/>
            <person name="Han K.-I."/>
            <person name="Suh M.K."/>
            <person name="Lee K.C."/>
            <person name="Eom M.K."/>
            <person name="Kim J.-S."/>
            <person name="Kang S.W."/>
            <person name="Sin Y."/>
            <person name="Lee J.-S."/>
        </authorList>
    </citation>
    <scope>NUCLEOTIDE SEQUENCE [LARGE SCALE GENOMIC DNA]</scope>
    <source>
        <strain evidence="9 10">B3-10</strain>
    </source>
</reference>
<proteinExistence type="inferred from homology"/>
<evidence type="ECO:0000313" key="9">
    <source>
        <dbReference type="EMBL" id="QES87504.1"/>
    </source>
</evidence>
<feature type="transmembrane region" description="Helical" evidence="8">
    <location>
        <begin position="21"/>
        <end position="42"/>
    </location>
</feature>
<feature type="transmembrane region" description="Helical" evidence="8">
    <location>
        <begin position="350"/>
        <end position="370"/>
    </location>
</feature>
<dbReference type="Gene3D" id="1.20.1250.20">
    <property type="entry name" value="MFS general substrate transporter like domains"/>
    <property type="match status" value="2"/>
</dbReference>
<feature type="transmembrane region" description="Helical" evidence="8">
    <location>
        <begin position="298"/>
        <end position="317"/>
    </location>
</feature>
<feature type="transmembrane region" description="Helical" evidence="8">
    <location>
        <begin position="62"/>
        <end position="84"/>
    </location>
</feature>
<evidence type="ECO:0000256" key="7">
    <source>
        <dbReference type="ARBA" id="ARBA00023136"/>
    </source>
</evidence>
<dbReference type="NCBIfam" id="TIGR01272">
    <property type="entry name" value="gluP"/>
    <property type="match status" value="1"/>
</dbReference>
<dbReference type="OrthoDB" id="9795150at2"/>
<accession>A0A5P2FVH9</accession>
<dbReference type="GO" id="GO:0055056">
    <property type="term" value="F:D-glucose transmembrane transporter activity"/>
    <property type="evidence" value="ECO:0007669"/>
    <property type="project" value="InterPro"/>
</dbReference>
<dbReference type="CDD" id="cd17394">
    <property type="entry name" value="MFS_FucP_like"/>
    <property type="match status" value="1"/>
</dbReference>
<dbReference type="InterPro" id="IPR036259">
    <property type="entry name" value="MFS_trans_sf"/>
</dbReference>
<comment type="function">
    <text evidence="1">Intake of glucose and galactose.</text>
</comment>
<dbReference type="Pfam" id="PF07690">
    <property type="entry name" value="MFS_1"/>
    <property type="match status" value="1"/>
</dbReference>
<dbReference type="GO" id="GO:0005354">
    <property type="term" value="F:galactose transmembrane transporter activity"/>
    <property type="evidence" value="ECO:0007669"/>
    <property type="project" value="InterPro"/>
</dbReference>